<dbReference type="AlphaFoldDB" id="A0A9N8YXN9"/>
<evidence type="ECO:0000256" key="1">
    <source>
        <dbReference type="SAM" id="MobiDB-lite"/>
    </source>
</evidence>
<evidence type="ECO:0000313" key="3">
    <source>
        <dbReference type="Proteomes" id="UP000789396"/>
    </source>
</evidence>
<name>A0A9N8YXN9_9GLOM</name>
<dbReference type="OrthoDB" id="2437456at2759"/>
<proteinExistence type="predicted"/>
<reference evidence="2" key="1">
    <citation type="submission" date="2021-06" db="EMBL/GenBank/DDBJ databases">
        <authorList>
            <person name="Kallberg Y."/>
            <person name="Tangrot J."/>
            <person name="Rosling A."/>
        </authorList>
    </citation>
    <scope>NUCLEOTIDE SEQUENCE</scope>
    <source>
        <strain evidence="2">IN212</strain>
    </source>
</reference>
<accession>A0A9N8YXN9</accession>
<organism evidence="2 3">
    <name type="scientific">Racocetra fulgida</name>
    <dbReference type="NCBI Taxonomy" id="60492"/>
    <lineage>
        <taxon>Eukaryota</taxon>
        <taxon>Fungi</taxon>
        <taxon>Fungi incertae sedis</taxon>
        <taxon>Mucoromycota</taxon>
        <taxon>Glomeromycotina</taxon>
        <taxon>Glomeromycetes</taxon>
        <taxon>Diversisporales</taxon>
        <taxon>Gigasporaceae</taxon>
        <taxon>Racocetra</taxon>
    </lineage>
</organism>
<dbReference type="EMBL" id="CAJVPZ010000141">
    <property type="protein sequence ID" value="CAG8454632.1"/>
    <property type="molecule type" value="Genomic_DNA"/>
</dbReference>
<protein>
    <submittedName>
        <fullName evidence="2">13046_t:CDS:1</fullName>
    </submittedName>
</protein>
<sequence length="120" mass="13841">MSNIDLYDIGSYDPKSSDHDSTNASTSQTSNIVYNECSQEYSIKTSTGVLAKHLNKKHNRNITLKPRRFLVQKPYSKDDNTCIEECKSSILDFFVGDQIPFNTAESRWFRKMTSTLDLRY</sequence>
<keyword evidence="3" id="KW-1185">Reference proteome</keyword>
<gene>
    <name evidence="2" type="ORF">RFULGI_LOCUS403</name>
</gene>
<feature type="region of interest" description="Disordered" evidence="1">
    <location>
        <begin position="1"/>
        <end position="28"/>
    </location>
</feature>
<evidence type="ECO:0000313" key="2">
    <source>
        <dbReference type="EMBL" id="CAG8454632.1"/>
    </source>
</evidence>
<dbReference type="Proteomes" id="UP000789396">
    <property type="component" value="Unassembled WGS sequence"/>
</dbReference>
<comment type="caution">
    <text evidence="2">The sequence shown here is derived from an EMBL/GenBank/DDBJ whole genome shotgun (WGS) entry which is preliminary data.</text>
</comment>